<proteinExistence type="inferred from homology"/>
<dbReference type="NCBIfam" id="TIGR02402">
    <property type="entry name" value="trehalose_TreZ"/>
    <property type="match status" value="1"/>
</dbReference>
<dbReference type="PANTHER" id="PTHR43651:SF11">
    <property type="entry name" value="MALTO-OLIGOSYLTREHALOSE TREHALOHYDROLASE"/>
    <property type="match status" value="1"/>
</dbReference>
<dbReference type="PIRSF" id="PIRSF006337">
    <property type="entry name" value="Trehalose_TreZ"/>
    <property type="match status" value="1"/>
</dbReference>
<gene>
    <name evidence="19" type="ORF">SE18_10745</name>
</gene>
<evidence type="ECO:0000256" key="13">
    <source>
        <dbReference type="NCBIfam" id="TIGR02402"/>
    </source>
</evidence>
<dbReference type="SUPFAM" id="SSF51445">
    <property type="entry name" value="(Trans)glycosidases"/>
    <property type="match status" value="1"/>
</dbReference>
<dbReference type="GO" id="GO:0005737">
    <property type="term" value="C:cytoplasm"/>
    <property type="evidence" value="ECO:0007669"/>
    <property type="project" value="UniProtKB-SubCell"/>
</dbReference>
<feature type="binding site" evidence="16">
    <location>
        <begin position="383"/>
        <end position="388"/>
    </location>
    <ligand>
        <name>substrate</name>
    </ligand>
</feature>
<comment type="similarity">
    <text evidence="3 14">Belongs to the glycosyl hydrolase 13 family.</text>
</comment>
<dbReference type="InterPro" id="IPR004193">
    <property type="entry name" value="Glyco_hydro_13_N"/>
</dbReference>
<evidence type="ECO:0000256" key="11">
    <source>
        <dbReference type="ARBA" id="ARBA00033284"/>
    </source>
</evidence>
<dbReference type="Gene3D" id="2.60.40.10">
    <property type="entry name" value="Immunoglobulins"/>
    <property type="match status" value="1"/>
</dbReference>
<dbReference type="InterPro" id="IPR006047">
    <property type="entry name" value="GH13_cat_dom"/>
</dbReference>
<organism evidence="19 20">
    <name type="scientific">Herpetosiphon geysericola</name>
    <dbReference type="NCBI Taxonomy" id="70996"/>
    <lineage>
        <taxon>Bacteria</taxon>
        <taxon>Bacillati</taxon>
        <taxon>Chloroflexota</taxon>
        <taxon>Chloroflexia</taxon>
        <taxon>Herpetosiphonales</taxon>
        <taxon>Herpetosiphonaceae</taxon>
        <taxon>Herpetosiphon</taxon>
    </lineage>
</organism>
<feature type="active site" description="Nucleophile" evidence="15">
    <location>
        <position position="253"/>
    </location>
</feature>
<evidence type="ECO:0000259" key="18">
    <source>
        <dbReference type="SMART" id="SM00642"/>
    </source>
</evidence>
<feature type="domain" description="Glycosyl hydrolase family 13 catalytic" evidence="18">
    <location>
        <begin position="81"/>
        <end position="448"/>
    </location>
</feature>
<evidence type="ECO:0000313" key="20">
    <source>
        <dbReference type="Proteomes" id="UP000050277"/>
    </source>
</evidence>
<evidence type="ECO:0000256" key="17">
    <source>
        <dbReference type="PIRSR" id="PIRSR006337-3"/>
    </source>
</evidence>
<keyword evidence="6" id="KW-0963">Cytoplasm</keyword>
<feature type="binding site" evidence="16">
    <location>
        <begin position="251"/>
        <end position="256"/>
    </location>
    <ligand>
        <name>substrate</name>
    </ligand>
</feature>
<protein>
    <recommendedName>
        <fullName evidence="5 13">Malto-oligosyltrehalose trehalohydrolase</fullName>
        <shortName evidence="14">MTHase</shortName>
        <ecNumber evidence="4 13">3.2.1.141</ecNumber>
    </recommendedName>
    <alternativeName>
        <fullName evidence="11 14">4-alpha-D-((1-&gt;4)-alpha-D-glucano)trehalose trehalohydrolase</fullName>
    </alternativeName>
    <alternativeName>
        <fullName evidence="10 14">Maltooligosyl trehalose trehalohydrolase</fullName>
    </alternativeName>
</protein>
<feature type="site" description="Transition state stabilizer" evidence="17">
    <location>
        <position position="384"/>
    </location>
</feature>
<dbReference type="UniPathway" id="UPA00299"/>
<dbReference type="InterPro" id="IPR013783">
    <property type="entry name" value="Ig-like_fold"/>
</dbReference>
<dbReference type="CDD" id="cd02853">
    <property type="entry name" value="E_set_MTHase_like_N"/>
    <property type="match status" value="1"/>
</dbReference>
<dbReference type="InterPro" id="IPR014756">
    <property type="entry name" value="Ig_E-set"/>
</dbReference>
<evidence type="ECO:0000256" key="7">
    <source>
        <dbReference type="ARBA" id="ARBA00022801"/>
    </source>
</evidence>
<dbReference type="STRING" id="70996.SE18_10745"/>
<feature type="active site" description="Proton donor" evidence="15">
    <location>
        <position position="290"/>
    </location>
</feature>
<evidence type="ECO:0000256" key="2">
    <source>
        <dbReference type="ARBA" id="ARBA00005199"/>
    </source>
</evidence>
<dbReference type="InterPro" id="IPR017853">
    <property type="entry name" value="GH"/>
</dbReference>
<evidence type="ECO:0000256" key="1">
    <source>
        <dbReference type="ARBA" id="ARBA00004496"/>
    </source>
</evidence>
<dbReference type="EC" id="3.2.1.141" evidence="4 13"/>
<evidence type="ECO:0000256" key="9">
    <source>
        <dbReference type="ARBA" id="ARBA00023295"/>
    </source>
</evidence>
<dbReference type="SMART" id="SM00642">
    <property type="entry name" value="Aamy"/>
    <property type="match status" value="1"/>
</dbReference>
<evidence type="ECO:0000256" key="16">
    <source>
        <dbReference type="PIRSR" id="PIRSR006337-2"/>
    </source>
</evidence>
<evidence type="ECO:0000256" key="8">
    <source>
        <dbReference type="ARBA" id="ARBA00023277"/>
    </source>
</evidence>
<dbReference type="GO" id="GO:0005992">
    <property type="term" value="P:trehalose biosynthetic process"/>
    <property type="evidence" value="ECO:0007669"/>
    <property type="project" value="UniProtKB-UniRule"/>
</dbReference>
<dbReference type="EMBL" id="LGKP01000018">
    <property type="protein sequence ID" value="KPL87575.1"/>
    <property type="molecule type" value="Genomic_DNA"/>
</dbReference>
<comment type="catalytic activity">
    <reaction evidence="12 14">
        <text>hydrolysis of (1-&gt;4)-alpha-D-glucosidic linkage in 4-alpha-D-[(1-&gt;4)-alpha-D-glucanosyl]n trehalose to yield trehalose and (1-&gt;4)-alpha-D-glucan.</text>
        <dbReference type="EC" id="3.2.1.141"/>
    </reaction>
</comment>
<evidence type="ECO:0000313" key="19">
    <source>
        <dbReference type="EMBL" id="KPL87575.1"/>
    </source>
</evidence>
<dbReference type="AlphaFoldDB" id="A0A0P6XVI0"/>
<dbReference type="PANTHER" id="PTHR43651">
    <property type="entry name" value="1,4-ALPHA-GLUCAN-BRANCHING ENZYME"/>
    <property type="match status" value="1"/>
</dbReference>
<dbReference type="InterPro" id="IPR012768">
    <property type="entry name" value="Trehalose_TreZ"/>
</dbReference>
<evidence type="ECO:0000256" key="4">
    <source>
        <dbReference type="ARBA" id="ARBA00012268"/>
    </source>
</evidence>
<keyword evidence="8" id="KW-0119">Carbohydrate metabolism</keyword>
<comment type="subcellular location">
    <subcellularLocation>
        <location evidence="1 15">Cytoplasm</location>
    </subcellularLocation>
</comment>
<dbReference type="CDD" id="cd11325">
    <property type="entry name" value="AmyAc_GTHase"/>
    <property type="match status" value="1"/>
</dbReference>
<evidence type="ECO:0000256" key="14">
    <source>
        <dbReference type="PIRNR" id="PIRNR006337"/>
    </source>
</evidence>
<evidence type="ECO:0000256" key="5">
    <source>
        <dbReference type="ARBA" id="ARBA00015938"/>
    </source>
</evidence>
<reference evidence="19 20" key="1">
    <citation type="submission" date="2015-07" db="EMBL/GenBank/DDBJ databases">
        <title>Whole genome sequence of Herpetosiphon geysericola DSM 7119.</title>
        <authorList>
            <person name="Hemp J."/>
            <person name="Ward L.M."/>
            <person name="Pace L.A."/>
            <person name="Fischer W.W."/>
        </authorList>
    </citation>
    <scope>NUCLEOTIDE SEQUENCE [LARGE SCALE GENOMIC DNA]</scope>
    <source>
        <strain evidence="19 20">DSM 7119</strain>
    </source>
</reference>
<dbReference type="SUPFAM" id="SSF81296">
    <property type="entry name" value="E set domains"/>
    <property type="match status" value="1"/>
</dbReference>
<evidence type="ECO:0000256" key="3">
    <source>
        <dbReference type="ARBA" id="ARBA00008061"/>
    </source>
</evidence>
<dbReference type="PATRIC" id="fig|70996.4.peg.2941"/>
<keyword evidence="20" id="KW-1185">Reference proteome</keyword>
<dbReference type="Proteomes" id="UP000050277">
    <property type="component" value="Unassembled WGS sequence"/>
</dbReference>
<dbReference type="InterPro" id="IPR044901">
    <property type="entry name" value="Trehalose_TreZ_E-set_sf"/>
</dbReference>
<dbReference type="Pfam" id="PF02922">
    <property type="entry name" value="CBM_48"/>
    <property type="match status" value="1"/>
</dbReference>
<name>A0A0P6XVI0_9CHLR</name>
<evidence type="ECO:0000256" key="10">
    <source>
        <dbReference type="ARBA" id="ARBA00032057"/>
    </source>
</evidence>
<feature type="binding site" evidence="16">
    <location>
        <begin position="315"/>
        <end position="319"/>
    </location>
    <ligand>
        <name>substrate</name>
    </ligand>
</feature>
<keyword evidence="7 14" id="KW-0378">Hydrolase</keyword>
<dbReference type="Gene3D" id="1.10.10.760">
    <property type="entry name" value="E-set domains of sugar-utilizing enzymes"/>
    <property type="match status" value="1"/>
</dbReference>
<evidence type="ECO:0000256" key="12">
    <source>
        <dbReference type="ARBA" id="ARBA00034013"/>
    </source>
</evidence>
<comment type="caution">
    <text evidence="19">The sequence shown here is derived from an EMBL/GenBank/DDBJ whole genome shotgun (WGS) entry which is preliminary data.</text>
</comment>
<evidence type="ECO:0000256" key="15">
    <source>
        <dbReference type="PIRSR" id="PIRSR006337-1"/>
    </source>
</evidence>
<dbReference type="Pfam" id="PF00128">
    <property type="entry name" value="Alpha-amylase"/>
    <property type="match status" value="1"/>
</dbReference>
<comment type="pathway">
    <text evidence="2 14">Glycan biosynthesis; trehalose biosynthesis.</text>
</comment>
<evidence type="ECO:0000256" key="6">
    <source>
        <dbReference type="ARBA" id="ARBA00022490"/>
    </source>
</evidence>
<keyword evidence="9 14" id="KW-0326">Glycosidase</keyword>
<sequence>MPAEHGCYRFRVWAPHADSMTVVLETVPPRRIPMDAVGDGYYEALVADVGPGTLYRYGLTETLIRPDPASQAQPQGVHGPSMLVDRAFAWHDADWDGLALHDYVIYELHVGTFTRAGTFDAIIPHLDGLKDLGITAIELMPLGQFPGTRNWGYDGVYPFAVQDSYGGPLGLKRLVDACHARGLAVVVDVVYNHLGPEGNYLADYGPYFTDRYSTPWGTAINFDGPGSDAVRDFFIANACFWFSEFHIDALRLDAVHAYLDFAAVTFLERLTAAVADLATVLSRRCLLFAESNRNDARTITPRDQHGFGCDAQWNDDFHHALRTVLTGDRTGYYQDFGAVADVATAYRDGFVYTGQYSPFRDCRHGSPASHLPAARFIVFAQNHDHVGNRMYGERLGALVSFERLKIAAGLVLLAPAIPLLFMGEEYAESAPFLYFVDHGDPDLLAAIREGRRTEFAAFAWDGEPPDPADPATFQHSILQPELQIQGQHAVLRAWYRTLLQLRRSIPALATLDRTQMTVTCDALQGVLSIERWAGSSRVMLMVNFHDVAQAVPLPAGRWHGHLDSAALAWQPDGQAHDAGLALDDQVVVGETLMTLPPTSFRVLVWVAEHVPSSHEDTV</sequence>
<accession>A0A0P6XVI0</accession>
<dbReference type="GO" id="GO:0033942">
    <property type="term" value="F:4-alpha-D-(1-&gt;4)-alpha-D-glucanotrehalose trehalohydrolase activity"/>
    <property type="evidence" value="ECO:0007669"/>
    <property type="project" value="UniProtKB-EC"/>
</dbReference>
<dbReference type="Gene3D" id="3.20.20.80">
    <property type="entry name" value="Glycosidases"/>
    <property type="match status" value="1"/>
</dbReference>